<dbReference type="RefSeq" id="XP_056055434.1">
    <property type="nucleotide sequence ID" value="XM_056198489.1"/>
</dbReference>
<keyword evidence="3" id="KW-1185">Reference proteome</keyword>
<dbReference type="KEGG" id="amus:LMH87_000564"/>
<dbReference type="AlphaFoldDB" id="A0A9W8QHJ9"/>
<dbReference type="EMBL" id="JAJHUN010000007">
    <property type="protein sequence ID" value="KAJ4155310.1"/>
    <property type="molecule type" value="Genomic_DNA"/>
</dbReference>
<protein>
    <recommendedName>
        <fullName evidence="1">2EXR domain-containing protein</fullName>
    </recommendedName>
</protein>
<evidence type="ECO:0000313" key="3">
    <source>
        <dbReference type="Proteomes" id="UP001144673"/>
    </source>
</evidence>
<comment type="caution">
    <text evidence="2">The sequence shown here is derived from an EMBL/GenBank/DDBJ whole genome shotgun (WGS) entry which is preliminary data.</text>
</comment>
<name>A0A9W8QHJ9_AKAMU</name>
<evidence type="ECO:0000313" key="2">
    <source>
        <dbReference type="EMBL" id="KAJ4155310.1"/>
    </source>
</evidence>
<dbReference type="Proteomes" id="UP001144673">
    <property type="component" value="Chromosome 6"/>
</dbReference>
<dbReference type="GeneID" id="80887723"/>
<sequence length="246" mass="28701">MNNGTFHLFTELPPEIRASIWRHAVEPRIVPITCWSGEQRAEVTTMSEAREDDLAEGCRRARTDPTAKTELPLELYAKAPLRPPVLDVCREVLQLGLYEQMILTPGSSTSYAWVNYEMDIIYLEDEEEPYSLYRNCGSLVRRLRIRADPSNEYWFYNQSATLKSTFNQLQECFVVMGDEARIWDWRSYDYRKWFSCPPDKIHLIDEENDEQMTHEELLQMSNEAVNKWSMSSNRFGSSASADDENS</sequence>
<feature type="domain" description="2EXR" evidence="1">
    <location>
        <begin position="6"/>
        <end position="121"/>
    </location>
</feature>
<proteinExistence type="predicted"/>
<reference evidence="2" key="1">
    <citation type="journal article" date="2023" name="Access Microbiol">
        <title>De-novo genome assembly for Akanthomyces muscarius, a biocontrol agent of insect agricultural pests.</title>
        <authorList>
            <person name="Erdos Z."/>
            <person name="Studholme D.J."/>
            <person name="Raymond B."/>
            <person name="Sharma M."/>
        </authorList>
    </citation>
    <scope>NUCLEOTIDE SEQUENCE</scope>
    <source>
        <strain evidence="2">Ve6</strain>
    </source>
</reference>
<gene>
    <name evidence="2" type="ORF">LMH87_000564</name>
</gene>
<accession>A0A9W8QHJ9</accession>
<dbReference type="Pfam" id="PF20150">
    <property type="entry name" value="2EXR"/>
    <property type="match status" value="1"/>
</dbReference>
<evidence type="ECO:0000259" key="1">
    <source>
        <dbReference type="Pfam" id="PF20150"/>
    </source>
</evidence>
<dbReference type="PANTHER" id="PTHR35910">
    <property type="entry name" value="2EXR DOMAIN-CONTAINING PROTEIN"/>
    <property type="match status" value="1"/>
</dbReference>
<organism evidence="2 3">
    <name type="scientific">Akanthomyces muscarius</name>
    <name type="common">Entomopathogenic fungus</name>
    <name type="synonym">Lecanicillium muscarium</name>
    <dbReference type="NCBI Taxonomy" id="2231603"/>
    <lineage>
        <taxon>Eukaryota</taxon>
        <taxon>Fungi</taxon>
        <taxon>Dikarya</taxon>
        <taxon>Ascomycota</taxon>
        <taxon>Pezizomycotina</taxon>
        <taxon>Sordariomycetes</taxon>
        <taxon>Hypocreomycetidae</taxon>
        <taxon>Hypocreales</taxon>
        <taxon>Cordycipitaceae</taxon>
        <taxon>Akanthomyces</taxon>
    </lineage>
</organism>
<dbReference type="PANTHER" id="PTHR35910:SF1">
    <property type="entry name" value="2EXR DOMAIN-CONTAINING PROTEIN"/>
    <property type="match status" value="1"/>
</dbReference>
<dbReference type="InterPro" id="IPR045518">
    <property type="entry name" value="2EXR"/>
</dbReference>